<name>A0A1W0X9N5_HYPEX</name>
<reference evidence="3" key="1">
    <citation type="submission" date="2017-01" db="EMBL/GenBank/DDBJ databases">
        <title>Comparative genomics of anhydrobiosis in the tardigrade Hypsibius dujardini.</title>
        <authorList>
            <person name="Yoshida Y."/>
            <person name="Koutsovoulos G."/>
            <person name="Laetsch D."/>
            <person name="Stevens L."/>
            <person name="Kumar S."/>
            <person name="Horikawa D."/>
            <person name="Ishino K."/>
            <person name="Komine S."/>
            <person name="Tomita M."/>
            <person name="Blaxter M."/>
            <person name="Arakawa K."/>
        </authorList>
    </citation>
    <scope>NUCLEOTIDE SEQUENCE [LARGE SCALE GENOMIC DNA]</scope>
    <source>
        <strain evidence="3">Z151</strain>
    </source>
</reference>
<proteinExistence type="predicted"/>
<dbReference type="EMBL" id="MTYJ01000007">
    <property type="protein sequence ID" value="OQV24249.1"/>
    <property type="molecule type" value="Genomic_DNA"/>
</dbReference>
<keyword evidence="3" id="KW-1185">Reference proteome</keyword>
<evidence type="ECO:0000313" key="3">
    <source>
        <dbReference type="Proteomes" id="UP000192578"/>
    </source>
</evidence>
<organism evidence="2 3">
    <name type="scientific">Hypsibius exemplaris</name>
    <name type="common">Freshwater tardigrade</name>
    <dbReference type="NCBI Taxonomy" id="2072580"/>
    <lineage>
        <taxon>Eukaryota</taxon>
        <taxon>Metazoa</taxon>
        <taxon>Ecdysozoa</taxon>
        <taxon>Tardigrada</taxon>
        <taxon>Eutardigrada</taxon>
        <taxon>Parachela</taxon>
        <taxon>Hypsibioidea</taxon>
        <taxon>Hypsibiidae</taxon>
        <taxon>Hypsibius</taxon>
    </lineage>
</organism>
<dbReference type="Proteomes" id="UP000192578">
    <property type="component" value="Unassembled WGS sequence"/>
</dbReference>
<dbReference type="AlphaFoldDB" id="A0A1W0X9N5"/>
<accession>A0A1W0X9N5</accession>
<protein>
    <submittedName>
        <fullName evidence="2">Uncharacterized protein</fullName>
    </submittedName>
</protein>
<feature type="region of interest" description="Disordered" evidence="1">
    <location>
        <begin position="60"/>
        <end position="89"/>
    </location>
</feature>
<evidence type="ECO:0000256" key="1">
    <source>
        <dbReference type="SAM" id="MobiDB-lite"/>
    </source>
</evidence>
<gene>
    <name evidence="2" type="ORF">BV898_01790</name>
</gene>
<evidence type="ECO:0000313" key="2">
    <source>
        <dbReference type="EMBL" id="OQV24249.1"/>
    </source>
</evidence>
<sequence>MKLNNRVERIFESKPYGTSVWYTYHLSMELIELQTDNNAAGEEQQPLLIRESGDYSVRTTRTTVQQQEPPAASMGVESDNASSGVTTPTTTTVQIDDAVPTSTLFGSCFPWMATQRHDAFSQHTHRQRHRQATARKSGWGEAWWCCFCQPRLLSHYR</sequence>
<comment type="caution">
    <text evidence="2">The sequence shown here is derived from an EMBL/GenBank/DDBJ whole genome shotgun (WGS) entry which is preliminary data.</text>
</comment>